<dbReference type="Pfam" id="PF22725">
    <property type="entry name" value="GFO_IDH_MocA_C3"/>
    <property type="match status" value="1"/>
</dbReference>
<feature type="non-terminal residue" evidence="4">
    <location>
        <position position="1"/>
    </location>
</feature>
<dbReference type="InterPro" id="IPR050463">
    <property type="entry name" value="Gfo/Idh/MocA_oxidrdct_glycsds"/>
</dbReference>
<evidence type="ECO:0008006" key="5">
    <source>
        <dbReference type="Google" id="ProtNLM"/>
    </source>
</evidence>
<dbReference type="SUPFAM" id="SSF55347">
    <property type="entry name" value="Glyceraldehyde-3-phosphate dehydrogenase-like, C-terminal domain"/>
    <property type="match status" value="1"/>
</dbReference>
<dbReference type="Gene3D" id="3.30.360.10">
    <property type="entry name" value="Dihydrodipicolinate Reductase, domain 2"/>
    <property type="match status" value="1"/>
</dbReference>
<evidence type="ECO:0000259" key="2">
    <source>
        <dbReference type="Pfam" id="PF01408"/>
    </source>
</evidence>
<gene>
    <name evidence="4" type="ORF">S03H2_23615</name>
</gene>
<evidence type="ECO:0000313" key="4">
    <source>
        <dbReference type="EMBL" id="GAH31932.1"/>
    </source>
</evidence>
<evidence type="ECO:0000256" key="1">
    <source>
        <dbReference type="ARBA" id="ARBA00023002"/>
    </source>
</evidence>
<feature type="domain" description="GFO/IDH/MocA-like oxidoreductase" evidence="3">
    <location>
        <begin position="126"/>
        <end position="220"/>
    </location>
</feature>
<name>X1EH53_9ZZZZ</name>
<organism evidence="4">
    <name type="scientific">marine sediment metagenome</name>
    <dbReference type="NCBI Taxonomy" id="412755"/>
    <lineage>
        <taxon>unclassified sequences</taxon>
        <taxon>metagenomes</taxon>
        <taxon>ecological metagenomes</taxon>
    </lineage>
</organism>
<dbReference type="GO" id="GO:0016491">
    <property type="term" value="F:oxidoreductase activity"/>
    <property type="evidence" value="ECO:0007669"/>
    <property type="project" value="UniProtKB-KW"/>
</dbReference>
<dbReference type="SUPFAM" id="SSF51735">
    <property type="entry name" value="NAD(P)-binding Rossmann-fold domains"/>
    <property type="match status" value="1"/>
</dbReference>
<proteinExistence type="predicted"/>
<keyword evidence="1" id="KW-0560">Oxidoreductase</keyword>
<feature type="domain" description="Gfo/Idh/MocA-like oxidoreductase N-terminal" evidence="2">
    <location>
        <begin position="1"/>
        <end position="118"/>
    </location>
</feature>
<reference evidence="4" key="1">
    <citation type="journal article" date="2014" name="Front. Microbiol.">
        <title>High frequency of phylogenetically diverse reductive dehalogenase-homologous genes in deep subseafloor sedimentary metagenomes.</title>
        <authorList>
            <person name="Kawai M."/>
            <person name="Futagami T."/>
            <person name="Toyoda A."/>
            <person name="Takaki Y."/>
            <person name="Nishi S."/>
            <person name="Hori S."/>
            <person name="Arai W."/>
            <person name="Tsubouchi T."/>
            <person name="Morono Y."/>
            <person name="Uchiyama I."/>
            <person name="Ito T."/>
            <person name="Fujiyama A."/>
            <person name="Inagaki F."/>
            <person name="Takami H."/>
        </authorList>
    </citation>
    <scope>NUCLEOTIDE SEQUENCE</scope>
    <source>
        <strain evidence="4">Expedition CK06-06</strain>
    </source>
</reference>
<dbReference type="Pfam" id="PF01408">
    <property type="entry name" value="GFO_IDH_MocA"/>
    <property type="match status" value="1"/>
</dbReference>
<dbReference type="InterPro" id="IPR036291">
    <property type="entry name" value="NAD(P)-bd_dom_sf"/>
</dbReference>
<protein>
    <recommendedName>
        <fullName evidence="5">Gfo/Idh/MocA-like oxidoreductase N-terminal domain-containing protein</fullName>
    </recommendedName>
</protein>
<feature type="non-terminal residue" evidence="4">
    <location>
        <position position="222"/>
    </location>
</feature>
<dbReference type="AlphaFoldDB" id="X1EH53"/>
<dbReference type="Gene3D" id="3.40.50.720">
    <property type="entry name" value="NAD(P)-binding Rossmann-like Domain"/>
    <property type="match status" value="1"/>
</dbReference>
<dbReference type="EMBL" id="BARU01012938">
    <property type="protein sequence ID" value="GAH31932.1"/>
    <property type="molecule type" value="Genomic_DNA"/>
</dbReference>
<dbReference type="InterPro" id="IPR055170">
    <property type="entry name" value="GFO_IDH_MocA-like_dom"/>
</dbReference>
<dbReference type="GO" id="GO:0000166">
    <property type="term" value="F:nucleotide binding"/>
    <property type="evidence" value="ECO:0007669"/>
    <property type="project" value="InterPro"/>
</dbReference>
<dbReference type="PANTHER" id="PTHR43818">
    <property type="entry name" value="BCDNA.GH03377"/>
    <property type="match status" value="1"/>
</dbReference>
<sequence>RVGIIGAGVFAHKHANAIKQNPDAVLVAASRRNLDELNKFTQEYGIKDYSDYKELLHDKTINAVLIATPHHLHHQITENAAKAGKHILLEKPMAHNVDACEQILKSVEKYNSRLMIAHIIRFMPAFMKAKQMLDEGIIGDHVYAQSHIARKWNTPNRRSWHLDKKRGGGMLATVGIHYIDLLTWIIGDEVKAVKASMSNPFLGKETDDAALLFLTYKNGKNA</sequence>
<dbReference type="InterPro" id="IPR000683">
    <property type="entry name" value="Gfo/Idh/MocA-like_OxRdtase_N"/>
</dbReference>
<evidence type="ECO:0000259" key="3">
    <source>
        <dbReference type="Pfam" id="PF22725"/>
    </source>
</evidence>
<accession>X1EH53</accession>
<dbReference type="PANTHER" id="PTHR43818:SF11">
    <property type="entry name" value="BCDNA.GH03377"/>
    <property type="match status" value="1"/>
</dbReference>
<comment type="caution">
    <text evidence="4">The sequence shown here is derived from an EMBL/GenBank/DDBJ whole genome shotgun (WGS) entry which is preliminary data.</text>
</comment>